<feature type="domain" description="Ubiquitin-like" evidence="11">
    <location>
        <begin position="633"/>
        <end position="703"/>
    </location>
</feature>
<feature type="compositionally biased region" description="Polar residues" evidence="9">
    <location>
        <begin position="1450"/>
        <end position="1459"/>
    </location>
</feature>
<evidence type="ECO:0000256" key="3">
    <source>
        <dbReference type="ARBA" id="ARBA00023015"/>
    </source>
</evidence>
<feature type="compositionally biased region" description="Basic and acidic residues" evidence="9">
    <location>
        <begin position="139"/>
        <end position="155"/>
    </location>
</feature>
<dbReference type="PRINTS" id="PR00503">
    <property type="entry name" value="BROMODOMAIN"/>
</dbReference>
<proteinExistence type="inferred from homology"/>
<feature type="compositionally biased region" description="Basic and acidic residues" evidence="9">
    <location>
        <begin position="1595"/>
        <end position="1612"/>
    </location>
</feature>
<evidence type="ECO:0000313" key="12">
    <source>
        <dbReference type="EMBL" id="MQL72217.1"/>
    </source>
</evidence>
<dbReference type="GO" id="GO:0016251">
    <property type="term" value="F:RNA polymerase II general transcription initiation factor activity"/>
    <property type="evidence" value="ECO:0007669"/>
    <property type="project" value="InterPro"/>
</dbReference>
<dbReference type="InterPro" id="IPR018359">
    <property type="entry name" value="Bromodomain_CS"/>
</dbReference>
<dbReference type="PROSITE" id="PS50053">
    <property type="entry name" value="UBIQUITIN_2"/>
    <property type="match status" value="1"/>
</dbReference>
<dbReference type="GO" id="GO:0051123">
    <property type="term" value="P:RNA polymerase II preinitiation complex assembly"/>
    <property type="evidence" value="ECO:0007669"/>
    <property type="project" value="TreeGrafter"/>
</dbReference>
<dbReference type="OrthoDB" id="21449at2759"/>
<evidence type="ECO:0000256" key="2">
    <source>
        <dbReference type="ARBA" id="ARBA00009064"/>
    </source>
</evidence>
<comment type="similarity">
    <text evidence="2">Belongs to the TAF1 family.</text>
</comment>
<reference evidence="12" key="1">
    <citation type="submission" date="2017-07" db="EMBL/GenBank/DDBJ databases">
        <title>Taro Niue Genome Assembly and Annotation.</title>
        <authorList>
            <person name="Atibalentja N."/>
            <person name="Keating K."/>
            <person name="Fields C.J."/>
        </authorList>
    </citation>
    <scope>NUCLEOTIDE SEQUENCE</scope>
    <source>
        <strain evidence="12">Niue_2</strain>
        <tissue evidence="12">Leaf</tissue>
    </source>
</reference>
<name>A0A843TQD7_COLES</name>
<evidence type="ECO:0000259" key="11">
    <source>
        <dbReference type="PROSITE" id="PS50053"/>
    </source>
</evidence>
<dbReference type="PANTHER" id="PTHR13900:SF0">
    <property type="entry name" value="TRANSCRIPTION INITIATION FACTOR TFIID SUBUNIT 1"/>
    <property type="match status" value="1"/>
</dbReference>
<feature type="region of interest" description="Disordered" evidence="9">
    <location>
        <begin position="57"/>
        <end position="169"/>
    </location>
</feature>
<dbReference type="Pfam" id="PF09247">
    <property type="entry name" value="TBP-binding"/>
    <property type="match status" value="1"/>
</dbReference>
<feature type="region of interest" description="Disordered" evidence="9">
    <location>
        <begin position="1427"/>
        <end position="1469"/>
    </location>
</feature>
<dbReference type="PROSITE" id="PS50014">
    <property type="entry name" value="BROMODOMAIN_2"/>
    <property type="match status" value="1"/>
</dbReference>
<feature type="compositionally biased region" description="Basic and acidic residues" evidence="9">
    <location>
        <begin position="305"/>
        <end position="314"/>
    </location>
</feature>
<dbReference type="InterPro" id="IPR001487">
    <property type="entry name" value="Bromodomain"/>
</dbReference>
<comment type="caution">
    <text evidence="12">The sequence shown here is derived from an EMBL/GenBank/DDBJ whole genome shotgun (WGS) entry which is preliminary data.</text>
</comment>
<accession>A0A843TQD7</accession>
<keyword evidence="13" id="KW-1185">Reference proteome</keyword>
<feature type="compositionally biased region" description="Acidic residues" evidence="9">
    <location>
        <begin position="122"/>
        <end position="133"/>
    </location>
</feature>
<dbReference type="GO" id="GO:0004402">
    <property type="term" value="F:histone acetyltransferase activity"/>
    <property type="evidence" value="ECO:0007669"/>
    <property type="project" value="InterPro"/>
</dbReference>
<dbReference type="SUPFAM" id="SSF47055">
    <property type="entry name" value="TAF(II)230 TBP-binding fragment"/>
    <property type="match status" value="1"/>
</dbReference>
<dbReference type="EMBL" id="NMUH01000123">
    <property type="protein sequence ID" value="MQL72217.1"/>
    <property type="molecule type" value="Genomic_DNA"/>
</dbReference>
<evidence type="ECO:0000256" key="1">
    <source>
        <dbReference type="ARBA" id="ARBA00004123"/>
    </source>
</evidence>
<dbReference type="SMART" id="SM00297">
    <property type="entry name" value="BROMO"/>
    <property type="match status" value="1"/>
</dbReference>
<keyword evidence="5" id="KW-0804">Transcription</keyword>
<dbReference type="InterPro" id="IPR040240">
    <property type="entry name" value="TAF1"/>
</dbReference>
<evidence type="ECO:0000256" key="7">
    <source>
        <dbReference type="ARBA" id="ARBA00040102"/>
    </source>
</evidence>
<dbReference type="SUPFAM" id="SSF47370">
    <property type="entry name" value="Bromodomain"/>
    <property type="match status" value="1"/>
</dbReference>
<keyword evidence="4 8" id="KW-0103">Bromodomain</keyword>
<dbReference type="PROSITE" id="PS00633">
    <property type="entry name" value="BROMODOMAIN_1"/>
    <property type="match status" value="1"/>
</dbReference>
<evidence type="ECO:0000256" key="9">
    <source>
        <dbReference type="SAM" id="MobiDB-lite"/>
    </source>
</evidence>
<dbReference type="Gene3D" id="1.20.920.10">
    <property type="entry name" value="Bromodomain-like"/>
    <property type="match status" value="1"/>
</dbReference>
<evidence type="ECO:0000256" key="6">
    <source>
        <dbReference type="ARBA" id="ARBA00023242"/>
    </source>
</evidence>
<sequence length="1756" mass="197016">MDSNDDADDEHVSRSLLGFMFGNVDISGDVDASYLDEDAREHLAALADQLGPSLADLDLVESTSAPAEEDHAGTGEPLADGGDADDLNGESDAGAAMAEEARPFPDEEFLLSDPSMNRSYVPEEEDYDADDGTAMETQAKGEDAPPPGSHDRWEFSDGGYLPSVGTPGDDVHLRFDAEGLEEEAAVAEEPVEPRKKTNLPVLCVENGMEILRFSEIFGVYEPLKKAGRRRTCLNMNSKPSIEIAGVVDTIEDDEESFLKSACQAPAIDATRLSSVQGDCVKVGGGVVGSLHDEHGRDSCLPGQPMKERMARDTPPRWWEPDCSGFDPLDQQDWEDQIVWGGSSPAASHETLRSCVMSEHGSDISILDAEAGEVVSSEYSWQLSQIEPNADHSSASLRVSGEPSISSRIPGSATSQSSLGLRGRQPLALRLDSCLKGSKLEGTNVKSMAGKEKAVRDAAARCIKNLSLQNQDLLDGCWLDQIIWDPRDPIPKPKLVLDLQDEQMPLETLGQNNIGQVSSHAASIIPSYPLQTPSEDYFGYHCQHGLPSDGFDISNDEFYSDWVTGQQFKSYSKRRANHLAKVIHSAPALKLQTMKPKLSNKELANFHRPRALWYPCENEFASRLEGTRCTQGSIKIILKSLGGKKIKLLLDVKDSLSSIKIRLSKKLDFKLPEKVKIFYTGRELQDDMSLADQDVKPNSLLYIVWSKIHLWSDPQLLPNANESLCLPRAFRRMSDLSVRDGHVFLMEYCEERPLLLGNVGMAARLCTYYRKSELDDVTALPPQKQHDILGNVLTLDPADESPFLGDLTPGCSQPSLETNLLRAPLFPHKLLTTNYLLVRSANGMLSLRRINRVCVVGQQEPHIEVISPGVRGVRNYNSRRLLVHVYREFYAKQKSGLPPYIRADDLSLQFPSLTEAFLRKRLKHCAKLQKRLNGRSFWVKKPNFQIPCEEEIRRILAPEDVCCYESMQAGLYRLKHLGISRLRRPVCLSSRLSEALTRVVASHIEGELLITPWNLSRSFVSYVNQSMENIHRLEISGSGDPSGCGLGFSYIRATWPTPRLHLLSTTKQKKAPAVQVGSASDRTDTEFCVPSIGTDFYYLSKSSVHDHQIMKMTRYDQNATIHQPLSEQYAPRSKTDTATLSKRSSYLLLLQEAKRKCQEIWELQVQSLSGAYVNEYESSPKAGGDLDPLAVDLENFLDVEEFAEGKDSLEHRNEITGVNVEQLMGRHPYQVLREEENEDEKAEAALISKWLDDDDVTIMGGKLKQVKKHSRTLTSKGITMQNNELQRIPVEMKLSLHLKAAYESDIHAGLVKVQDKAIEDGQNFVDRKELTGKPTRQFFACGACGQMGHMRTNKDCPKYREDLGASETDGIFAKSKIVEDGMQLSLQTTNSKFLRVEHSERSDKSELDVPRRLQLKFKYVPPDKHHEIKISGPHCSNRGMTLKEETDSKSMEQTTATPYNTKAEDKQENVQKSPLVLRLSAHQKIRFKPLKGVNNLEQGTQAAGMEQDDESTDLRKISKLGSSVERKQLSQWSRKKTIGSKTVELRNYEKMAEESLWRTRGQTSLQIDGHGEADREHAQKRKKNKRKPVSLSSYSKEYKTSRETRRMHERDQAANEQPRGDLGCHVAEYTLPTKRHRGGEVLLSNILENIVNSLRENNDISYLFMKPVSKREAPDYLDIIKDPMDLSIIKEKVRKMEYKSREDFRHDVWQINFNAHSYNDVRSPSIGHLADQLLDLCDRLLSQNSAILTEAEGGIEL</sequence>
<dbReference type="InterPro" id="IPR000626">
    <property type="entry name" value="Ubiquitin-like_dom"/>
</dbReference>
<dbReference type="InterPro" id="IPR036427">
    <property type="entry name" value="Bromodomain-like_sf"/>
</dbReference>
<dbReference type="Pfam" id="PF12157">
    <property type="entry name" value="DUF3591"/>
    <property type="match status" value="1"/>
</dbReference>
<keyword evidence="6" id="KW-0539">Nucleus</keyword>
<evidence type="ECO:0000256" key="4">
    <source>
        <dbReference type="ARBA" id="ARBA00023117"/>
    </source>
</evidence>
<dbReference type="Proteomes" id="UP000652761">
    <property type="component" value="Unassembled WGS sequence"/>
</dbReference>
<keyword evidence="3" id="KW-0805">Transcription regulation</keyword>
<dbReference type="InterPro" id="IPR029071">
    <property type="entry name" value="Ubiquitin-like_domsf"/>
</dbReference>
<feature type="domain" description="Bromo" evidence="10">
    <location>
        <begin position="1655"/>
        <end position="1725"/>
    </location>
</feature>
<evidence type="ECO:0000256" key="8">
    <source>
        <dbReference type="PROSITE-ProRule" id="PRU00035"/>
    </source>
</evidence>
<evidence type="ECO:0000313" key="13">
    <source>
        <dbReference type="Proteomes" id="UP000652761"/>
    </source>
</evidence>
<dbReference type="InterPro" id="IPR009067">
    <property type="entry name" value="TAF_II_230-bd"/>
</dbReference>
<dbReference type="SUPFAM" id="SSF54236">
    <property type="entry name" value="Ubiquitin-like"/>
    <property type="match status" value="1"/>
</dbReference>
<gene>
    <name evidence="12" type="ORF">Taro_004521</name>
</gene>
<evidence type="ECO:0000256" key="5">
    <source>
        <dbReference type="ARBA" id="ARBA00023163"/>
    </source>
</evidence>
<dbReference type="SMART" id="SM00213">
    <property type="entry name" value="UBQ"/>
    <property type="match status" value="1"/>
</dbReference>
<evidence type="ECO:0000259" key="10">
    <source>
        <dbReference type="PROSITE" id="PS50014"/>
    </source>
</evidence>
<dbReference type="Pfam" id="PF00240">
    <property type="entry name" value="ubiquitin"/>
    <property type="match status" value="1"/>
</dbReference>
<comment type="subcellular location">
    <subcellularLocation>
        <location evidence="1">Nucleus</location>
    </subcellularLocation>
</comment>
<dbReference type="GO" id="GO:0005669">
    <property type="term" value="C:transcription factor TFIID complex"/>
    <property type="evidence" value="ECO:0007669"/>
    <property type="project" value="InterPro"/>
</dbReference>
<dbReference type="PANTHER" id="PTHR13900">
    <property type="entry name" value="TRANSCRIPTION INITIATION FACTOR TFIID"/>
    <property type="match status" value="1"/>
</dbReference>
<dbReference type="InterPro" id="IPR036741">
    <property type="entry name" value="TAFII-230_TBP-bd_sf"/>
</dbReference>
<feature type="compositionally biased region" description="Basic and acidic residues" evidence="9">
    <location>
        <begin position="1440"/>
        <end position="1449"/>
    </location>
</feature>
<organism evidence="12 13">
    <name type="scientific">Colocasia esculenta</name>
    <name type="common">Wild taro</name>
    <name type="synonym">Arum esculentum</name>
    <dbReference type="NCBI Taxonomy" id="4460"/>
    <lineage>
        <taxon>Eukaryota</taxon>
        <taxon>Viridiplantae</taxon>
        <taxon>Streptophyta</taxon>
        <taxon>Embryophyta</taxon>
        <taxon>Tracheophyta</taxon>
        <taxon>Spermatophyta</taxon>
        <taxon>Magnoliopsida</taxon>
        <taxon>Liliopsida</taxon>
        <taxon>Araceae</taxon>
        <taxon>Aroideae</taxon>
        <taxon>Colocasieae</taxon>
        <taxon>Colocasia</taxon>
    </lineage>
</organism>
<dbReference type="Pfam" id="PF00439">
    <property type="entry name" value="Bromodomain"/>
    <property type="match status" value="1"/>
</dbReference>
<dbReference type="Gene3D" id="3.10.20.90">
    <property type="entry name" value="Phosphatidylinositol 3-kinase Catalytic Subunit, Chain A, domain 1"/>
    <property type="match status" value="1"/>
</dbReference>
<feature type="region of interest" description="Disordered" evidence="9">
    <location>
        <begin position="1553"/>
        <end position="1620"/>
    </location>
</feature>
<feature type="region of interest" description="Disordered" evidence="9">
    <location>
        <begin position="295"/>
        <end position="314"/>
    </location>
</feature>
<dbReference type="GO" id="GO:0017025">
    <property type="term" value="F:TBP-class protein binding"/>
    <property type="evidence" value="ECO:0007669"/>
    <property type="project" value="InterPro"/>
</dbReference>
<dbReference type="InterPro" id="IPR022591">
    <property type="entry name" value="TAF1_HAT_dom"/>
</dbReference>
<protein>
    <recommendedName>
        <fullName evidence="7">Transcription initiation factor TFIID subunit 1</fullName>
    </recommendedName>
</protein>
<feature type="compositionally biased region" description="Basic residues" evidence="9">
    <location>
        <begin position="1577"/>
        <end position="1587"/>
    </location>
</feature>
<feature type="region of interest" description="Disordered" evidence="9">
    <location>
        <begin position="391"/>
        <end position="418"/>
    </location>
</feature>